<dbReference type="PANTHER" id="PTHR10890">
    <property type="entry name" value="CYSTEINYL-TRNA SYNTHETASE"/>
    <property type="match status" value="1"/>
</dbReference>
<dbReference type="Proteomes" id="UP000238956">
    <property type="component" value="Chromosome"/>
</dbReference>
<dbReference type="InterPro" id="IPR032678">
    <property type="entry name" value="tRNA-synt_1_cat_dom"/>
</dbReference>
<name>A0A2L0D692_9STRE</name>
<keyword evidence="11 13" id="KW-0030">Aminoacyl-tRNA synthetase</keyword>
<evidence type="ECO:0000256" key="7">
    <source>
        <dbReference type="ARBA" id="ARBA00022741"/>
    </source>
</evidence>
<dbReference type="GO" id="GO:0004817">
    <property type="term" value="F:cysteine-tRNA ligase activity"/>
    <property type="evidence" value="ECO:0007669"/>
    <property type="project" value="UniProtKB-UniRule"/>
</dbReference>
<dbReference type="GO" id="GO:0006423">
    <property type="term" value="P:cysteinyl-tRNA aminoacylation"/>
    <property type="evidence" value="ECO:0007669"/>
    <property type="project" value="UniProtKB-UniRule"/>
</dbReference>
<dbReference type="Pfam" id="PF23493">
    <property type="entry name" value="CysS_C"/>
    <property type="match status" value="1"/>
</dbReference>
<dbReference type="EMBL" id="CP025536">
    <property type="protein sequence ID" value="AUW97317.1"/>
    <property type="molecule type" value="Genomic_DNA"/>
</dbReference>
<evidence type="ECO:0000256" key="5">
    <source>
        <dbReference type="ARBA" id="ARBA00022598"/>
    </source>
</evidence>
<dbReference type="CDD" id="cd00672">
    <property type="entry name" value="CysRS_core"/>
    <property type="match status" value="1"/>
</dbReference>
<comment type="subcellular location">
    <subcellularLocation>
        <location evidence="1 13">Cytoplasm</location>
    </subcellularLocation>
</comment>
<keyword evidence="7 13" id="KW-0547">Nucleotide-binding</keyword>
<keyword evidence="6 13" id="KW-0479">Metal-binding</keyword>
<dbReference type="GO" id="GO:0005524">
    <property type="term" value="F:ATP binding"/>
    <property type="evidence" value="ECO:0007669"/>
    <property type="project" value="UniProtKB-UniRule"/>
</dbReference>
<feature type="binding site" evidence="13">
    <location>
        <position position="28"/>
    </location>
    <ligand>
        <name>Zn(2+)</name>
        <dbReference type="ChEBI" id="CHEBI:29105"/>
    </ligand>
</feature>
<accession>A0A2L0D692</accession>
<feature type="domain" description="Cysteinyl-tRNA synthetase class Ia DALR" evidence="15">
    <location>
        <begin position="344"/>
        <end position="400"/>
    </location>
</feature>
<keyword evidence="8 13" id="KW-0862">Zinc</keyword>
<dbReference type="AlphaFoldDB" id="A0A2L0D692"/>
<evidence type="ECO:0000256" key="2">
    <source>
        <dbReference type="ARBA" id="ARBA00005594"/>
    </source>
</evidence>
<proteinExistence type="inferred from homology"/>
<dbReference type="GO" id="GO:0008270">
    <property type="term" value="F:zinc ion binding"/>
    <property type="evidence" value="ECO:0007669"/>
    <property type="project" value="UniProtKB-UniRule"/>
</dbReference>
<feature type="binding site" evidence="13">
    <location>
        <position position="211"/>
    </location>
    <ligand>
        <name>Zn(2+)</name>
        <dbReference type="ChEBI" id="CHEBI:29105"/>
    </ligand>
</feature>
<evidence type="ECO:0000256" key="6">
    <source>
        <dbReference type="ARBA" id="ARBA00022723"/>
    </source>
</evidence>
<dbReference type="PANTHER" id="PTHR10890:SF3">
    <property type="entry name" value="CYSTEINE--TRNA LIGASE, CYTOPLASMIC"/>
    <property type="match status" value="1"/>
</dbReference>
<dbReference type="GO" id="GO:0005829">
    <property type="term" value="C:cytosol"/>
    <property type="evidence" value="ECO:0007669"/>
    <property type="project" value="TreeGrafter"/>
</dbReference>
<dbReference type="Pfam" id="PF09190">
    <property type="entry name" value="DALR_2"/>
    <property type="match status" value="1"/>
</dbReference>
<dbReference type="PRINTS" id="PR00983">
    <property type="entry name" value="TRNASYNTHCYS"/>
</dbReference>
<dbReference type="OrthoDB" id="9815130at2"/>
<dbReference type="InterPro" id="IPR015803">
    <property type="entry name" value="Cys-tRNA-ligase"/>
</dbReference>
<dbReference type="Gene3D" id="1.20.120.640">
    <property type="entry name" value="Anticodon-binding domain of a subclass of class I aminoacyl-tRNA synthetases"/>
    <property type="match status" value="1"/>
</dbReference>
<organism evidence="16 17">
    <name type="scientific">Streptococcus pluranimalium</name>
    <dbReference type="NCBI Taxonomy" id="82348"/>
    <lineage>
        <taxon>Bacteria</taxon>
        <taxon>Bacillati</taxon>
        <taxon>Bacillota</taxon>
        <taxon>Bacilli</taxon>
        <taxon>Lactobacillales</taxon>
        <taxon>Streptococcaceae</taxon>
        <taxon>Streptococcus</taxon>
    </lineage>
</organism>
<dbReference type="Pfam" id="PF01406">
    <property type="entry name" value="tRNA-synt_1e"/>
    <property type="match status" value="1"/>
</dbReference>
<evidence type="ECO:0000256" key="12">
    <source>
        <dbReference type="ARBA" id="ARBA00047398"/>
    </source>
</evidence>
<dbReference type="InterPro" id="IPR024909">
    <property type="entry name" value="Cys-tRNA/MSH_ligase"/>
</dbReference>
<evidence type="ECO:0000259" key="15">
    <source>
        <dbReference type="SMART" id="SM00840"/>
    </source>
</evidence>
<protein>
    <recommendedName>
        <fullName evidence="13">Cysteine--tRNA ligase</fullName>
        <ecNumber evidence="13">6.1.1.16</ecNumber>
    </recommendedName>
    <alternativeName>
        <fullName evidence="13">Cysteinyl-tRNA synthetase</fullName>
        <shortName evidence="13">CysRS</shortName>
    </alternativeName>
</protein>
<dbReference type="SMART" id="SM00840">
    <property type="entry name" value="DALR_2"/>
    <property type="match status" value="1"/>
</dbReference>
<evidence type="ECO:0000256" key="1">
    <source>
        <dbReference type="ARBA" id="ARBA00004496"/>
    </source>
</evidence>
<dbReference type="EC" id="6.1.1.16" evidence="13"/>
<sequence>MIKIYDTMTRSLRDFVPLQEGKVKMYVCGPTVYNYIHIGNARSTVAFDTIRRYFEYRGYEVNYISNFTDVDDKIIKAANEAGISTKELSDKFIAAFMEDTAKLGVKPATKNPRVINYMDQIIAFVETLVEKGFAYESQGDVYFRVEKSENYAKLANKTLADLEIGASGRTDEETARKENPVDFALWKSAKDGEVSWDSPWGYGRPGWHIECSVMATEILGDTIDIHGGGADLEFPHHTNEIAQSEAKTGRTFANYWMHNGFVNVDNEKMSKSLGNFVTVHDMLETVDGQVLRFFLATQQYRKPVNFTEKAIHDAEINLKYLKNAYQQPVQETVDSDDFDSFKSQFVAAMDDDFNTANGITVLFDLAKWINSGHYTAIIKEEFAAMLAVFGIVFQDQEEVLDTAIEALIEERQEARANKDFARADAIRDQLAEQGIKLLDTKDGVRWTRD</sequence>
<feature type="short sequence motif" description="'KMSKS' region" evidence="13">
    <location>
        <begin position="268"/>
        <end position="272"/>
    </location>
</feature>
<dbReference type="FunFam" id="3.40.50.620:FF:000130">
    <property type="entry name" value="Cysteine--tRNA ligase"/>
    <property type="match status" value="1"/>
</dbReference>
<dbReference type="InterPro" id="IPR015273">
    <property type="entry name" value="Cys-tRNA-synt_Ia_DALR"/>
</dbReference>
<dbReference type="HAMAP" id="MF_00041">
    <property type="entry name" value="Cys_tRNA_synth"/>
    <property type="match status" value="1"/>
</dbReference>
<reference evidence="16 17" key="1">
    <citation type="submission" date="2017-12" db="EMBL/GenBank/DDBJ databases">
        <authorList>
            <person name="Hurst M.R.H."/>
        </authorList>
    </citation>
    <scope>NUCLEOTIDE SEQUENCE [LARGE SCALE GENOMIC DNA]</scope>
    <source>
        <strain evidence="16 17">TH11417</strain>
    </source>
</reference>
<dbReference type="KEGG" id="splr:C0J00_09495"/>
<evidence type="ECO:0000313" key="17">
    <source>
        <dbReference type="Proteomes" id="UP000238956"/>
    </source>
</evidence>
<keyword evidence="4 13" id="KW-0963">Cytoplasm</keyword>
<keyword evidence="17" id="KW-1185">Reference proteome</keyword>
<reference evidence="16 17" key="2">
    <citation type="submission" date="2018-02" db="EMBL/GenBank/DDBJ databases">
        <title>Whole genome sequencing analysis of Streptococcus pluranimalium isolated from cattle infected mastitis in China.</title>
        <authorList>
            <person name="Zhang J.-R."/>
            <person name="Hu G.-Z."/>
        </authorList>
    </citation>
    <scope>NUCLEOTIDE SEQUENCE [LARGE SCALE GENOMIC DNA]</scope>
    <source>
        <strain evidence="16 17">TH11417</strain>
    </source>
</reference>
<dbReference type="InterPro" id="IPR056411">
    <property type="entry name" value="CysS_C"/>
</dbReference>
<evidence type="ECO:0000313" key="16">
    <source>
        <dbReference type="EMBL" id="AUW97317.1"/>
    </source>
</evidence>
<dbReference type="InterPro" id="IPR009080">
    <property type="entry name" value="tRNAsynth_Ia_anticodon-bd"/>
</dbReference>
<evidence type="ECO:0000256" key="3">
    <source>
        <dbReference type="ARBA" id="ARBA00011245"/>
    </source>
</evidence>
<comment type="cofactor">
    <cofactor evidence="13">
        <name>Zn(2+)</name>
        <dbReference type="ChEBI" id="CHEBI:29105"/>
    </cofactor>
    <text evidence="13">Binds 1 zinc ion per subunit.</text>
</comment>
<comment type="similarity">
    <text evidence="2 13">Belongs to the class-I aminoacyl-tRNA synthetase family.</text>
</comment>
<feature type="coiled-coil region" evidence="14">
    <location>
        <begin position="397"/>
        <end position="424"/>
    </location>
</feature>
<evidence type="ECO:0000256" key="11">
    <source>
        <dbReference type="ARBA" id="ARBA00023146"/>
    </source>
</evidence>
<evidence type="ECO:0000256" key="14">
    <source>
        <dbReference type="SAM" id="Coils"/>
    </source>
</evidence>
<dbReference type="NCBIfam" id="TIGR00435">
    <property type="entry name" value="cysS"/>
    <property type="match status" value="1"/>
</dbReference>
<dbReference type="Gene3D" id="3.40.50.620">
    <property type="entry name" value="HUPs"/>
    <property type="match status" value="1"/>
</dbReference>
<evidence type="ECO:0000256" key="13">
    <source>
        <dbReference type="HAMAP-Rule" id="MF_00041"/>
    </source>
</evidence>
<dbReference type="SUPFAM" id="SSF47323">
    <property type="entry name" value="Anticodon-binding domain of a subclass of class I aminoacyl-tRNA synthetases"/>
    <property type="match status" value="1"/>
</dbReference>
<evidence type="ECO:0000256" key="4">
    <source>
        <dbReference type="ARBA" id="ARBA00022490"/>
    </source>
</evidence>
<comment type="catalytic activity">
    <reaction evidence="12 13">
        <text>tRNA(Cys) + L-cysteine + ATP = L-cysteinyl-tRNA(Cys) + AMP + diphosphate</text>
        <dbReference type="Rhea" id="RHEA:17773"/>
        <dbReference type="Rhea" id="RHEA-COMP:9661"/>
        <dbReference type="Rhea" id="RHEA-COMP:9679"/>
        <dbReference type="ChEBI" id="CHEBI:30616"/>
        <dbReference type="ChEBI" id="CHEBI:33019"/>
        <dbReference type="ChEBI" id="CHEBI:35235"/>
        <dbReference type="ChEBI" id="CHEBI:78442"/>
        <dbReference type="ChEBI" id="CHEBI:78517"/>
        <dbReference type="ChEBI" id="CHEBI:456215"/>
        <dbReference type="EC" id="6.1.1.16"/>
    </reaction>
</comment>
<evidence type="ECO:0000256" key="9">
    <source>
        <dbReference type="ARBA" id="ARBA00022840"/>
    </source>
</evidence>
<comment type="subunit">
    <text evidence="3 13">Monomer.</text>
</comment>
<feature type="binding site" evidence="13">
    <location>
        <position position="271"/>
    </location>
    <ligand>
        <name>ATP</name>
        <dbReference type="ChEBI" id="CHEBI:30616"/>
    </ligand>
</feature>
<keyword evidence="9 13" id="KW-0067">ATP-binding</keyword>
<evidence type="ECO:0000256" key="8">
    <source>
        <dbReference type="ARBA" id="ARBA00022833"/>
    </source>
</evidence>
<dbReference type="InterPro" id="IPR014729">
    <property type="entry name" value="Rossmann-like_a/b/a_fold"/>
</dbReference>
<feature type="short sequence motif" description="'HIGH' region" evidence="13">
    <location>
        <begin position="30"/>
        <end position="40"/>
    </location>
</feature>
<dbReference type="SUPFAM" id="SSF52374">
    <property type="entry name" value="Nucleotidylyl transferase"/>
    <property type="match status" value="1"/>
</dbReference>
<feature type="binding site" evidence="13">
    <location>
        <position position="240"/>
    </location>
    <ligand>
        <name>Zn(2+)</name>
        <dbReference type="ChEBI" id="CHEBI:29105"/>
    </ligand>
</feature>
<dbReference type="RefSeq" id="WP_104968622.1">
    <property type="nucleotide sequence ID" value="NZ_CP025536.1"/>
</dbReference>
<evidence type="ECO:0000256" key="10">
    <source>
        <dbReference type="ARBA" id="ARBA00022917"/>
    </source>
</evidence>
<dbReference type="GeneID" id="98394139"/>
<keyword evidence="10 13" id="KW-0648">Protein biosynthesis</keyword>
<gene>
    <name evidence="13" type="primary">cysS</name>
    <name evidence="16" type="ORF">C0J00_09495</name>
</gene>
<feature type="binding site" evidence="13">
    <location>
        <position position="236"/>
    </location>
    <ligand>
        <name>Zn(2+)</name>
        <dbReference type="ChEBI" id="CHEBI:29105"/>
    </ligand>
</feature>
<keyword evidence="5 13" id="KW-0436">Ligase</keyword>
<keyword evidence="14" id="KW-0175">Coiled coil</keyword>